<dbReference type="PROSITE" id="PS51352">
    <property type="entry name" value="THIOREDOXIN_2"/>
    <property type="match status" value="1"/>
</dbReference>
<evidence type="ECO:0000256" key="3">
    <source>
        <dbReference type="ARBA" id="ARBA00023157"/>
    </source>
</evidence>
<accession>A0ABY3YL33</accession>
<organism evidence="7 8">
    <name type="scientific">Zhouia spongiae</name>
    <dbReference type="NCBI Taxonomy" id="2202721"/>
    <lineage>
        <taxon>Bacteria</taxon>
        <taxon>Pseudomonadati</taxon>
        <taxon>Bacteroidota</taxon>
        <taxon>Flavobacteriia</taxon>
        <taxon>Flavobacteriales</taxon>
        <taxon>Flavobacteriaceae</taxon>
        <taxon>Zhouia</taxon>
    </lineage>
</organism>
<keyword evidence="3" id="KW-1015">Disulfide bond</keyword>
<dbReference type="PANTHER" id="PTHR42852">
    <property type="entry name" value="THIOL:DISULFIDE INTERCHANGE PROTEIN DSBE"/>
    <property type="match status" value="1"/>
</dbReference>
<dbReference type="InterPro" id="IPR013766">
    <property type="entry name" value="Thioredoxin_domain"/>
</dbReference>
<proteinExistence type="predicted"/>
<keyword evidence="4" id="KW-0676">Redox-active center</keyword>
<reference evidence="7 8" key="1">
    <citation type="journal article" date="2018" name="Int. J. Syst. Evol. Microbiol.">
        <title>Zhouia spongiae sp. nov., isolated from a marine sponge.</title>
        <authorList>
            <person name="Zhuang L."/>
            <person name="Lin B."/>
            <person name="Qin F."/>
            <person name="Luo L."/>
        </authorList>
    </citation>
    <scope>NUCLEOTIDE SEQUENCE [LARGE SCALE GENOMIC DNA]</scope>
    <source>
        <strain evidence="7 8">HN-Y44</strain>
    </source>
</reference>
<dbReference type="Proteomes" id="UP000829476">
    <property type="component" value="Chromosome"/>
</dbReference>
<dbReference type="PROSITE" id="PS51257">
    <property type="entry name" value="PROKAR_LIPOPROTEIN"/>
    <property type="match status" value="1"/>
</dbReference>
<feature type="domain" description="Thioredoxin" evidence="6">
    <location>
        <begin position="313"/>
        <end position="457"/>
    </location>
</feature>
<dbReference type="InterPro" id="IPR036249">
    <property type="entry name" value="Thioredoxin-like_sf"/>
</dbReference>
<feature type="signal peptide" evidence="5">
    <location>
        <begin position="1"/>
        <end position="25"/>
    </location>
</feature>
<gene>
    <name evidence="7" type="ORF">MQE36_15820</name>
</gene>
<dbReference type="InterPro" id="IPR013740">
    <property type="entry name" value="Redoxin"/>
</dbReference>
<evidence type="ECO:0000313" key="7">
    <source>
        <dbReference type="EMBL" id="UNY98534.1"/>
    </source>
</evidence>
<comment type="subcellular location">
    <subcellularLocation>
        <location evidence="1">Cell envelope</location>
    </subcellularLocation>
</comment>
<evidence type="ECO:0000256" key="4">
    <source>
        <dbReference type="ARBA" id="ARBA00023284"/>
    </source>
</evidence>
<protein>
    <submittedName>
        <fullName evidence="7">TlpA family protein disulfide reductase</fullName>
    </submittedName>
</protein>
<evidence type="ECO:0000313" key="8">
    <source>
        <dbReference type="Proteomes" id="UP000829476"/>
    </source>
</evidence>
<dbReference type="InterPro" id="IPR050553">
    <property type="entry name" value="Thioredoxin_ResA/DsbE_sf"/>
</dbReference>
<name>A0ABY3YL33_9FLAO</name>
<evidence type="ECO:0000256" key="2">
    <source>
        <dbReference type="ARBA" id="ARBA00022748"/>
    </source>
</evidence>
<keyword evidence="2" id="KW-0201">Cytochrome c-type biogenesis</keyword>
<keyword evidence="8" id="KW-1185">Reference proteome</keyword>
<dbReference type="CDD" id="cd02966">
    <property type="entry name" value="TlpA_like_family"/>
    <property type="match status" value="1"/>
</dbReference>
<dbReference type="RefSeq" id="WP_242936940.1">
    <property type="nucleotide sequence ID" value="NZ_CP094326.1"/>
</dbReference>
<dbReference type="Gene3D" id="3.40.30.10">
    <property type="entry name" value="Glutaredoxin"/>
    <property type="match status" value="1"/>
</dbReference>
<evidence type="ECO:0000256" key="1">
    <source>
        <dbReference type="ARBA" id="ARBA00004196"/>
    </source>
</evidence>
<feature type="chain" id="PRO_5046249854" evidence="5">
    <location>
        <begin position="26"/>
        <end position="459"/>
    </location>
</feature>
<dbReference type="EMBL" id="CP094326">
    <property type="protein sequence ID" value="UNY98534.1"/>
    <property type="molecule type" value="Genomic_DNA"/>
</dbReference>
<evidence type="ECO:0000256" key="5">
    <source>
        <dbReference type="SAM" id="SignalP"/>
    </source>
</evidence>
<dbReference type="Pfam" id="PF08534">
    <property type="entry name" value="Redoxin"/>
    <property type="match status" value="1"/>
</dbReference>
<dbReference type="SUPFAM" id="SSF52833">
    <property type="entry name" value="Thioredoxin-like"/>
    <property type="match status" value="1"/>
</dbReference>
<evidence type="ECO:0000259" key="6">
    <source>
        <dbReference type="PROSITE" id="PS51352"/>
    </source>
</evidence>
<sequence>MKNNITIICALLIFTLVSCANEAPAKDFVILTGKVINVKEGIRISGGKLRNHNLNIQEDGTFIDTLRIDEGMYTLTNDRRNRIQLYLNPGKNLNVEFDANNFNETLLFSGEGKVENDYLFDKQELVSKETKGGNMYLMEEVEFKTKQNQLKDAKLKLLENTQGLAGTFKNNEIKNIRYEYLEPLSNYERYHAYYSENKDFKVSEGFLDEMTDIDYQNTEDYFFSKAYQNLLQFHYRNKSQENSEEQPYDLAYLSTLAKIKNEVVRNELLYKEARSGITYTNDLEVYYKTFSDAVTNVSYKEEVDKIYQKLQTLAEGKPSPTFNNYENYKGGTTSLKDLRGKYVYIDVWATWCGPCIKEIPFLKKIEKDYHNENIEFVSISVDKQSDRDKWRTMVDKEELEGVQLLADNDFKSDFVQDYLINGIPRFILLDTEGNIIKSNAPRPSNPELTKLFDDLLNKG</sequence>
<dbReference type="PANTHER" id="PTHR42852:SF6">
    <property type="entry name" value="THIOL:DISULFIDE INTERCHANGE PROTEIN DSBE"/>
    <property type="match status" value="1"/>
</dbReference>
<keyword evidence="5" id="KW-0732">Signal</keyword>